<keyword evidence="2" id="KW-1185">Reference proteome</keyword>
<dbReference type="RefSeq" id="XP_002764662.1">
    <property type="nucleotide sequence ID" value="XM_002764616.1"/>
</dbReference>
<dbReference type="GeneID" id="9054859"/>
<accession>C5M0M1</accession>
<name>C5M0M1_PERM5</name>
<evidence type="ECO:0000313" key="1">
    <source>
        <dbReference type="EMBL" id="EEQ97379.1"/>
    </source>
</evidence>
<organism evidence="2">
    <name type="scientific">Perkinsus marinus (strain ATCC 50983 / TXsc)</name>
    <dbReference type="NCBI Taxonomy" id="423536"/>
    <lineage>
        <taxon>Eukaryota</taxon>
        <taxon>Sar</taxon>
        <taxon>Alveolata</taxon>
        <taxon>Perkinsozoa</taxon>
        <taxon>Perkinsea</taxon>
        <taxon>Perkinsida</taxon>
        <taxon>Perkinsidae</taxon>
        <taxon>Perkinsus</taxon>
    </lineage>
</organism>
<reference evidence="1 2" key="1">
    <citation type="submission" date="2008-07" db="EMBL/GenBank/DDBJ databases">
        <authorList>
            <person name="El-Sayed N."/>
            <person name="Caler E."/>
            <person name="Inman J."/>
            <person name="Amedeo P."/>
            <person name="Hass B."/>
            <person name="Wortman J."/>
        </authorList>
    </citation>
    <scope>NUCLEOTIDE SEQUENCE [LARGE SCALE GENOMIC DNA]</scope>
    <source>
        <strain evidence="2">ATCC 50983 / TXsc</strain>
    </source>
</reference>
<sequence>MDDNRTIEARQAILKDQKMAPTMQVFCDLKTNGASTKGLNATKGGDKRPEHGPLAFNKTKCTLGTVSQKYESFLQNILEFDRMD</sequence>
<dbReference type="AlphaFoldDB" id="C5M0M1"/>
<protein>
    <submittedName>
        <fullName evidence="1">Uncharacterized protein</fullName>
    </submittedName>
</protein>
<dbReference type="EMBL" id="GG687161">
    <property type="protein sequence ID" value="EEQ97379.1"/>
    <property type="molecule type" value="Genomic_DNA"/>
</dbReference>
<dbReference type="InParanoid" id="C5M0M1"/>
<proteinExistence type="predicted"/>
<evidence type="ECO:0000313" key="2">
    <source>
        <dbReference type="Proteomes" id="UP000007800"/>
    </source>
</evidence>
<gene>
    <name evidence="1" type="ORF">Pmar_PMAR029102</name>
</gene>
<dbReference type="Proteomes" id="UP000007800">
    <property type="component" value="Unassembled WGS sequence"/>
</dbReference>